<evidence type="ECO:0000313" key="2">
    <source>
        <dbReference type="EMBL" id="WVX78760.1"/>
    </source>
</evidence>
<evidence type="ECO:0000313" key="3">
    <source>
        <dbReference type="Proteomes" id="UP001357223"/>
    </source>
</evidence>
<organism evidence="2 3">
    <name type="scientific">Niallia oryzisoli</name>
    <dbReference type="NCBI Taxonomy" id="1737571"/>
    <lineage>
        <taxon>Bacteria</taxon>
        <taxon>Bacillati</taxon>
        <taxon>Bacillota</taxon>
        <taxon>Bacilli</taxon>
        <taxon>Bacillales</taxon>
        <taxon>Bacillaceae</taxon>
        <taxon>Niallia</taxon>
    </lineage>
</organism>
<accession>A0ABZ2C8P7</accession>
<sequence>MFKKNSILMGLLISGALMVVGCNDKETSTTETTGNDGEKKNVIMVSGDTVSEMGGCVLASRFSAGDKIVFRMNALDTNKVQMEDAKLQVHLSTGEVLDMELDVHSPPDAKDPAKFWTAAYPVTEDTPTGTLEYYVTAVAADAKGEFRPFNVQPSLITIVDPAATGTVPEGAPAPAPEEAPVQ</sequence>
<dbReference type="EMBL" id="CP137640">
    <property type="protein sequence ID" value="WVX78760.1"/>
    <property type="molecule type" value="Genomic_DNA"/>
</dbReference>
<reference evidence="2 3" key="1">
    <citation type="submission" date="2023-10" db="EMBL/GenBank/DDBJ databases">
        <title>Niallia locisalis sp.nov. isolated from a salt pond sample.</title>
        <authorList>
            <person name="Li X.-J."/>
            <person name="Dong L."/>
        </authorList>
    </citation>
    <scope>NUCLEOTIDE SEQUENCE [LARGE SCALE GENOMIC DNA]</scope>
    <source>
        <strain evidence="2 3">DSM 29761</strain>
    </source>
</reference>
<gene>
    <name evidence="2" type="ORF">R4Z09_15685</name>
</gene>
<feature type="chain" id="PRO_5046685054" evidence="1">
    <location>
        <begin position="20"/>
        <end position="182"/>
    </location>
</feature>
<evidence type="ECO:0000256" key="1">
    <source>
        <dbReference type="SAM" id="SignalP"/>
    </source>
</evidence>
<keyword evidence="3" id="KW-1185">Reference proteome</keyword>
<keyword evidence="1" id="KW-0732">Signal</keyword>
<proteinExistence type="predicted"/>
<feature type="signal peptide" evidence="1">
    <location>
        <begin position="1"/>
        <end position="19"/>
    </location>
</feature>
<dbReference type="RefSeq" id="WP_338447695.1">
    <property type="nucleotide sequence ID" value="NZ_CP137640.1"/>
</dbReference>
<protein>
    <submittedName>
        <fullName evidence="2">Uncharacterized protein</fullName>
    </submittedName>
</protein>
<dbReference type="Proteomes" id="UP001357223">
    <property type="component" value="Chromosome"/>
</dbReference>
<dbReference type="PROSITE" id="PS51257">
    <property type="entry name" value="PROKAR_LIPOPROTEIN"/>
    <property type="match status" value="1"/>
</dbReference>
<name>A0ABZ2C8P7_9BACI</name>